<keyword evidence="1" id="KW-1133">Transmembrane helix</keyword>
<sequence length="100" mass="9779">MTPAALVIGLVRPAALLALLLLTVFAAAVARLGLWLLGSEDPRGSDVQAVGAAAVVFTAAVTVAAILLVLGPASVPVLAVLAVATAAGVAVRLRPVPPAI</sequence>
<keyword evidence="1" id="KW-0812">Transmembrane</keyword>
<comment type="caution">
    <text evidence="2">The sequence shown here is derived from an EMBL/GenBank/DDBJ whole genome shotgun (WGS) entry which is preliminary data.</text>
</comment>
<protein>
    <submittedName>
        <fullName evidence="2">Uncharacterized protein</fullName>
    </submittedName>
</protein>
<evidence type="ECO:0000313" key="3">
    <source>
        <dbReference type="Proteomes" id="UP000295560"/>
    </source>
</evidence>
<feature type="transmembrane region" description="Helical" evidence="1">
    <location>
        <begin position="50"/>
        <end position="70"/>
    </location>
</feature>
<name>A0A4R1HY99_PSEEN</name>
<keyword evidence="1" id="KW-0472">Membrane</keyword>
<evidence type="ECO:0000256" key="1">
    <source>
        <dbReference type="SAM" id="Phobius"/>
    </source>
</evidence>
<dbReference type="Proteomes" id="UP000295560">
    <property type="component" value="Unassembled WGS sequence"/>
</dbReference>
<keyword evidence="3" id="KW-1185">Reference proteome</keyword>
<evidence type="ECO:0000313" key="2">
    <source>
        <dbReference type="EMBL" id="TCK27767.1"/>
    </source>
</evidence>
<accession>A0A4R1HY99</accession>
<proteinExistence type="predicted"/>
<gene>
    <name evidence="2" type="ORF">EV378_3645</name>
</gene>
<dbReference type="AlphaFoldDB" id="A0A4R1HY99"/>
<feature type="transmembrane region" description="Helical" evidence="1">
    <location>
        <begin position="77"/>
        <end position="94"/>
    </location>
</feature>
<reference evidence="2 3" key="1">
    <citation type="submission" date="2019-03" db="EMBL/GenBank/DDBJ databases">
        <title>Sequencing the genomes of 1000 actinobacteria strains.</title>
        <authorList>
            <person name="Klenk H.-P."/>
        </authorList>
    </citation>
    <scope>NUCLEOTIDE SEQUENCE [LARGE SCALE GENOMIC DNA]</scope>
    <source>
        <strain evidence="2 3">DSM 44969</strain>
    </source>
</reference>
<dbReference type="EMBL" id="SMFZ01000001">
    <property type="protein sequence ID" value="TCK27767.1"/>
    <property type="molecule type" value="Genomic_DNA"/>
</dbReference>
<organism evidence="2 3">
    <name type="scientific">Pseudonocardia endophytica</name>
    <dbReference type="NCBI Taxonomy" id="401976"/>
    <lineage>
        <taxon>Bacteria</taxon>
        <taxon>Bacillati</taxon>
        <taxon>Actinomycetota</taxon>
        <taxon>Actinomycetes</taxon>
        <taxon>Pseudonocardiales</taxon>
        <taxon>Pseudonocardiaceae</taxon>
        <taxon>Pseudonocardia</taxon>
    </lineage>
</organism>